<dbReference type="SUPFAM" id="SSF64076">
    <property type="entry name" value="MTH938-like"/>
    <property type="match status" value="1"/>
</dbReference>
<name>A0A8E0RQD0_9TREM</name>
<keyword evidence="6" id="KW-0812">Transmembrane</keyword>
<dbReference type="GO" id="GO:0005739">
    <property type="term" value="C:mitochondrion"/>
    <property type="evidence" value="ECO:0007669"/>
    <property type="project" value="TreeGrafter"/>
</dbReference>
<keyword evidence="6" id="KW-1133">Transmembrane helix</keyword>
<organism evidence="7 8">
    <name type="scientific">Fasciolopsis buskii</name>
    <dbReference type="NCBI Taxonomy" id="27845"/>
    <lineage>
        <taxon>Eukaryota</taxon>
        <taxon>Metazoa</taxon>
        <taxon>Spiralia</taxon>
        <taxon>Lophotrochozoa</taxon>
        <taxon>Platyhelminthes</taxon>
        <taxon>Trematoda</taxon>
        <taxon>Digenea</taxon>
        <taxon>Plagiorchiida</taxon>
        <taxon>Echinostomata</taxon>
        <taxon>Echinostomatoidea</taxon>
        <taxon>Fasciolidae</taxon>
        <taxon>Fasciolopsis</taxon>
    </lineage>
</organism>
<dbReference type="AlphaFoldDB" id="A0A8E0RQD0"/>
<evidence type="ECO:0000256" key="6">
    <source>
        <dbReference type="SAM" id="Phobius"/>
    </source>
</evidence>
<keyword evidence="8" id="KW-1185">Reference proteome</keyword>
<evidence type="ECO:0000256" key="4">
    <source>
        <dbReference type="ARBA" id="ARBA00061510"/>
    </source>
</evidence>
<keyword evidence="6" id="KW-0472">Membrane</keyword>
<dbReference type="NCBIfam" id="TIGR00004">
    <property type="entry name" value="Rid family detoxifying hydrolase"/>
    <property type="match status" value="1"/>
</dbReference>
<dbReference type="GO" id="GO:0005829">
    <property type="term" value="C:cytosol"/>
    <property type="evidence" value="ECO:0007669"/>
    <property type="project" value="TreeGrafter"/>
</dbReference>
<evidence type="ECO:0000313" key="7">
    <source>
        <dbReference type="EMBL" id="KAA0187990.1"/>
    </source>
</evidence>
<dbReference type="FunFam" id="3.30.1330.40:FF:000001">
    <property type="entry name" value="L-PSP family endoribonuclease"/>
    <property type="match status" value="1"/>
</dbReference>
<sequence length="641" mass="70996">MAALKRKVVSTARAPRAIGPYSQAIAINDSLYISGQLGLLPESMVLAGEDVETQTHQALKNIRAILDAAQLSMRNVLKTTVLLSDMNDFVKVNNIYDFSDPYPARVAFQVACLPKVRTSVKVTFNNDRTRRSKLKQLPLLARLPIIFHMNSAQVARCRWKKLAATVRGQKPKNLTDNSDALHVNGLTKTLFHIRDISSEANEESTDSSNYQAVRWIEYTPKTRFDVDDAAETEDSRGDLSSPISLHLRIYTSLIGQPSKGNMDHANSPLKTLSGFDNTGNVQIWSSELLLAHAMLCAAVYPGLYQLLSGLFSRGGYQRICELGAGMTGAAGLATCTPEKQKTTAICPNYMLLTDGNERCVQSLEENVKRQIARFQKYCTTSLKLEASRLSWAIEGEVEPSELDPLLVHSFDLILAADCFFDPAGHSGLVRLVDNLLSYGKGSAFIAIAPWRGSTLKCFLQLFSTGHSFRWKLTIILGAGFLFFSLVLFTRLFEVKANAFVLEHSTMTQVSPIVKIMRWGSIVVERLDEKGVVIPNSEVSYRDAKLWPGGSRAWDWNETGTGHFQGIQIADVEELLTYNPETVILSQGVLHALQVPQSTVDYIKKQRPNVEVIVCTSKKALETYNDLASKGVRVSALIHTTC</sequence>
<comment type="caution">
    <text evidence="7">The sequence shown here is derived from an EMBL/GenBank/DDBJ whole genome shotgun (WGS) entry which is preliminary data.</text>
</comment>
<dbReference type="OrthoDB" id="413520at2759"/>
<dbReference type="InterPro" id="IPR036748">
    <property type="entry name" value="MTH938-like_sf"/>
</dbReference>
<evidence type="ECO:0000256" key="3">
    <source>
        <dbReference type="ARBA" id="ARBA00022490"/>
    </source>
</evidence>
<dbReference type="PANTHER" id="PTHR11803:SF39">
    <property type="entry name" value="2-IMINOBUTANOATE_2-IMINOPROPANOATE DEAMINASE"/>
    <property type="match status" value="1"/>
</dbReference>
<comment type="subcellular location">
    <subcellularLocation>
        <location evidence="1">Cytoplasm</location>
    </subcellularLocation>
</comment>
<comment type="similarity">
    <text evidence="4">Belongs to the AAMDC family.</text>
</comment>
<comment type="similarity">
    <text evidence="2">Belongs to the RutC family.</text>
</comment>
<dbReference type="Gene3D" id="3.40.1230.10">
    <property type="entry name" value="MTH938-like"/>
    <property type="match status" value="1"/>
</dbReference>
<evidence type="ECO:0000313" key="8">
    <source>
        <dbReference type="Proteomes" id="UP000728185"/>
    </source>
</evidence>
<dbReference type="CDD" id="cd05126">
    <property type="entry name" value="Mth938"/>
    <property type="match status" value="1"/>
</dbReference>
<dbReference type="InterPro" id="IPR034096">
    <property type="entry name" value="AAMDC"/>
</dbReference>
<evidence type="ECO:0000256" key="2">
    <source>
        <dbReference type="ARBA" id="ARBA00010552"/>
    </source>
</evidence>
<feature type="transmembrane region" description="Helical" evidence="6">
    <location>
        <begin position="468"/>
        <end position="488"/>
    </location>
</feature>
<evidence type="ECO:0000256" key="1">
    <source>
        <dbReference type="ARBA" id="ARBA00004496"/>
    </source>
</evidence>
<dbReference type="PANTHER" id="PTHR11803">
    <property type="entry name" value="2-IMINOBUTANOATE/2-IMINOPROPANOATE DEAMINASE RIDA"/>
    <property type="match status" value="1"/>
</dbReference>
<dbReference type="InterPro" id="IPR029063">
    <property type="entry name" value="SAM-dependent_MTases_sf"/>
</dbReference>
<dbReference type="Pfam" id="PF04430">
    <property type="entry name" value="DUF498"/>
    <property type="match status" value="1"/>
</dbReference>
<dbReference type="InterPro" id="IPR006175">
    <property type="entry name" value="YjgF/YER057c/UK114"/>
</dbReference>
<dbReference type="InterPro" id="IPR007523">
    <property type="entry name" value="NDUFAF3/AAMDC"/>
</dbReference>
<dbReference type="FunFam" id="3.40.1230.10:FF:000001">
    <property type="entry name" value="Adipogenesis-associated, Mth938 domain-containing"/>
    <property type="match status" value="1"/>
</dbReference>
<dbReference type="InterPro" id="IPR035959">
    <property type="entry name" value="RutC-like_sf"/>
</dbReference>
<dbReference type="Proteomes" id="UP000728185">
    <property type="component" value="Unassembled WGS sequence"/>
</dbReference>
<evidence type="ECO:0000256" key="5">
    <source>
        <dbReference type="ARBA" id="ARBA00074293"/>
    </source>
</evidence>
<dbReference type="GO" id="GO:0019239">
    <property type="term" value="F:deaminase activity"/>
    <property type="evidence" value="ECO:0007669"/>
    <property type="project" value="TreeGrafter"/>
</dbReference>
<reference evidence="7" key="1">
    <citation type="submission" date="2019-05" db="EMBL/GenBank/DDBJ databases">
        <title>Annotation for the trematode Fasciolopsis buski.</title>
        <authorList>
            <person name="Choi Y.-J."/>
        </authorList>
    </citation>
    <scope>NUCLEOTIDE SEQUENCE</scope>
    <source>
        <strain evidence="7">HT</strain>
        <tissue evidence="7">Whole worm</tissue>
    </source>
</reference>
<accession>A0A8E0RQD0</accession>
<dbReference type="Gene3D" id="3.40.50.150">
    <property type="entry name" value="Vaccinia Virus protein VP39"/>
    <property type="match status" value="1"/>
</dbReference>
<dbReference type="EMBL" id="LUCM01008724">
    <property type="protein sequence ID" value="KAA0187990.1"/>
    <property type="molecule type" value="Genomic_DNA"/>
</dbReference>
<dbReference type="SUPFAM" id="SSF55298">
    <property type="entry name" value="YjgF-like"/>
    <property type="match status" value="1"/>
</dbReference>
<protein>
    <recommendedName>
        <fullName evidence="5">Mth938 domain-containing protein</fullName>
    </recommendedName>
</protein>
<keyword evidence="3" id="KW-0963">Cytoplasm</keyword>
<dbReference type="Gene3D" id="3.30.1330.40">
    <property type="entry name" value="RutC-like"/>
    <property type="match status" value="1"/>
</dbReference>
<dbReference type="CDD" id="cd00448">
    <property type="entry name" value="YjgF_YER057c_UK114_family"/>
    <property type="match status" value="1"/>
</dbReference>
<proteinExistence type="inferred from homology"/>
<dbReference type="Pfam" id="PF10294">
    <property type="entry name" value="Methyltransf_16"/>
    <property type="match status" value="1"/>
</dbReference>
<gene>
    <name evidence="7" type="ORF">FBUS_08818</name>
</gene>
<dbReference type="InterPro" id="IPR019410">
    <property type="entry name" value="Methyltransf_16"/>
</dbReference>
<dbReference type="InterPro" id="IPR006056">
    <property type="entry name" value="RidA"/>
</dbReference>
<dbReference type="Pfam" id="PF01042">
    <property type="entry name" value="Ribonuc_L-PSP"/>
    <property type="match status" value="1"/>
</dbReference>